<sequence>GERAFARLKSWHTLRQARCSTNHISRIVQAVHTLPTCDYPE</sequence>
<dbReference type="AlphaFoldDB" id="A0A2A2D8W6"/>
<comment type="caution">
    <text evidence="1">The sequence shown here is derived from an EMBL/GenBank/DDBJ whole genome shotgun (WGS) entry which is preliminary data.</text>
</comment>
<dbReference type="EMBL" id="NSJV01000308">
    <property type="protein sequence ID" value="PAU47964.1"/>
    <property type="molecule type" value="Genomic_DNA"/>
</dbReference>
<name>A0A2A2D8W6_9ACTN</name>
<organism evidence="1 2">
    <name type="scientific">Streptomyces albireticuli</name>
    <dbReference type="NCBI Taxonomy" id="1940"/>
    <lineage>
        <taxon>Bacteria</taxon>
        <taxon>Bacillati</taxon>
        <taxon>Actinomycetota</taxon>
        <taxon>Actinomycetes</taxon>
        <taxon>Kitasatosporales</taxon>
        <taxon>Streptomycetaceae</taxon>
        <taxon>Streptomyces</taxon>
    </lineage>
</organism>
<reference evidence="1 2" key="1">
    <citation type="submission" date="2017-08" db="EMBL/GenBank/DDBJ databases">
        <title>Genome sequence of Streptomyces albireticuli NRRL B-1670.</title>
        <authorList>
            <person name="Graham D.E."/>
            <person name="Mahan K.M."/>
            <person name="Klingeman D.M."/>
            <person name="Hettich R.L."/>
            <person name="Parry R.J."/>
            <person name="Spain J.C."/>
        </authorList>
    </citation>
    <scope>NUCLEOTIDE SEQUENCE [LARGE SCALE GENOMIC DNA]</scope>
    <source>
        <strain evidence="1 2">NRRL B-1670</strain>
    </source>
</reference>
<evidence type="ECO:0000313" key="1">
    <source>
        <dbReference type="EMBL" id="PAU47964.1"/>
    </source>
</evidence>
<protein>
    <submittedName>
        <fullName evidence="1">IS5/IS1182 family transposase</fullName>
    </submittedName>
</protein>
<feature type="non-terminal residue" evidence="1">
    <location>
        <position position="1"/>
    </location>
</feature>
<evidence type="ECO:0000313" key="2">
    <source>
        <dbReference type="Proteomes" id="UP000218944"/>
    </source>
</evidence>
<gene>
    <name evidence="1" type="ORF">CK936_15895</name>
</gene>
<proteinExistence type="predicted"/>
<accession>A0A2A2D8W6</accession>
<dbReference type="Proteomes" id="UP000218944">
    <property type="component" value="Unassembled WGS sequence"/>
</dbReference>
<keyword evidence="2" id="KW-1185">Reference proteome</keyword>